<dbReference type="Proteomes" id="UP000075920">
    <property type="component" value="Unassembled WGS sequence"/>
</dbReference>
<feature type="signal peptide" evidence="1">
    <location>
        <begin position="1"/>
        <end position="19"/>
    </location>
</feature>
<dbReference type="EnsemblMetazoa" id="AMIN014776-RA">
    <property type="protein sequence ID" value="AMIN014776-PA"/>
    <property type="gene ID" value="AMIN014776"/>
</dbReference>
<name>A0A182WQ44_9DIPT</name>
<organism evidence="2 3">
    <name type="scientific">Anopheles minimus</name>
    <dbReference type="NCBI Taxonomy" id="112268"/>
    <lineage>
        <taxon>Eukaryota</taxon>
        <taxon>Metazoa</taxon>
        <taxon>Ecdysozoa</taxon>
        <taxon>Arthropoda</taxon>
        <taxon>Hexapoda</taxon>
        <taxon>Insecta</taxon>
        <taxon>Pterygota</taxon>
        <taxon>Neoptera</taxon>
        <taxon>Endopterygota</taxon>
        <taxon>Diptera</taxon>
        <taxon>Nematocera</taxon>
        <taxon>Culicoidea</taxon>
        <taxon>Culicidae</taxon>
        <taxon>Anophelinae</taxon>
        <taxon>Anopheles</taxon>
    </lineage>
</organism>
<dbReference type="AlphaFoldDB" id="A0A182WQ44"/>
<keyword evidence="3" id="KW-1185">Reference proteome</keyword>
<proteinExistence type="predicted"/>
<sequence length="44" mass="5009">MRAYLAAVVVCVCVHLHLGSDKRSFCVMLHHCCWGVTMETRLCE</sequence>
<dbReference type="VEuPathDB" id="VectorBase:AMIN014776"/>
<evidence type="ECO:0000313" key="3">
    <source>
        <dbReference type="Proteomes" id="UP000075920"/>
    </source>
</evidence>
<accession>A0A182WQ44</accession>
<evidence type="ECO:0000256" key="1">
    <source>
        <dbReference type="SAM" id="SignalP"/>
    </source>
</evidence>
<reference evidence="3" key="1">
    <citation type="submission" date="2013-03" db="EMBL/GenBank/DDBJ databases">
        <title>The Genome Sequence of Anopheles minimus MINIMUS1.</title>
        <authorList>
            <consortium name="The Broad Institute Genomics Platform"/>
            <person name="Neafsey D.E."/>
            <person name="Walton C."/>
            <person name="Walker B."/>
            <person name="Young S.K."/>
            <person name="Zeng Q."/>
            <person name="Gargeya S."/>
            <person name="Fitzgerald M."/>
            <person name="Haas B."/>
            <person name="Abouelleil A."/>
            <person name="Allen A.W."/>
            <person name="Alvarado L."/>
            <person name="Arachchi H.M."/>
            <person name="Berlin A.M."/>
            <person name="Chapman S.B."/>
            <person name="Gainer-Dewar J."/>
            <person name="Goldberg J."/>
            <person name="Griggs A."/>
            <person name="Gujja S."/>
            <person name="Hansen M."/>
            <person name="Howarth C."/>
            <person name="Imamovic A."/>
            <person name="Ireland A."/>
            <person name="Larimer J."/>
            <person name="McCowan C."/>
            <person name="Murphy C."/>
            <person name="Pearson M."/>
            <person name="Poon T.W."/>
            <person name="Priest M."/>
            <person name="Roberts A."/>
            <person name="Saif S."/>
            <person name="Shea T."/>
            <person name="Sisk P."/>
            <person name="Sykes S."/>
            <person name="Wortman J."/>
            <person name="Nusbaum C."/>
            <person name="Birren B."/>
        </authorList>
    </citation>
    <scope>NUCLEOTIDE SEQUENCE [LARGE SCALE GENOMIC DNA]</scope>
    <source>
        <strain evidence="3">MINIMUS1</strain>
    </source>
</reference>
<evidence type="ECO:0000313" key="2">
    <source>
        <dbReference type="EnsemblMetazoa" id="AMIN014776-PA"/>
    </source>
</evidence>
<protein>
    <submittedName>
        <fullName evidence="2">Uncharacterized protein</fullName>
    </submittedName>
</protein>
<feature type="chain" id="PRO_5008141745" evidence="1">
    <location>
        <begin position="20"/>
        <end position="44"/>
    </location>
</feature>
<keyword evidence="1" id="KW-0732">Signal</keyword>
<reference evidence="2" key="2">
    <citation type="submission" date="2020-05" db="UniProtKB">
        <authorList>
            <consortium name="EnsemblMetazoa"/>
        </authorList>
    </citation>
    <scope>IDENTIFICATION</scope>
    <source>
        <strain evidence="2">MINIMUS1</strain>
    </source>
</reference>